<dbReference type="PANTHER" id="PTHR10773:SF19">
    <property type="match status" value="1"/>
</dbReference>
<evidence type="ECO:0000313" key="2">
    <source>
        <dbReference type="EMBL" id="KAJ8940472.1"/>
    </source>
</evidence>
<feature type="compositionally biased region" description="Low complexity" evidence="1">
    <location>
        <begin position="26"/>
        <end position="37"/>
    </location>
</feature>
<evidence type="ECO:0000313" key="3">
    <source>
        <dbReference type="Proteomes" id="UP001162156"/>
    </source>
</evidence>
<dbReference type="Proteomes" id="UP001162156">
    <property type="component" value="Unassembled WGS sequence"/>
</dbReference>
<protein>
    <submittedName>
        <fullName evidence="2">Uncharacterized protein</fullName>
    </submittedName>
</protein>
<organism evidence="2 3">
    <name type="scientific">Rhamnusium bicolor</name>
    <dbReference type="NCBI Taxonomy" id="1586634"/>
    <lineage>
        <taxon>Eukaryota</taxon>
        <taxon>Metazoa</taxon>
        <taxon>Ecdysozoa</taxon>
        <taxon>Arthropoda</taxon>
        <taxon>Hexapoda</taxon>
        <taxon>Insecta</taxon>
        <taxon>Pterygota</taxon>
        <taxon>Neoptera</taxon>
        <taxon>Endopterygota</taxon>
        <taxon>Coleoptera</taxon>
        <taxon>Polyphaga</taxon>
        <taxon>Cucujiformia</taxon>
        <taxon>Chrysomeloidea</taxon>
        <taxon>Cerambycidae</taxon>
        <taxon>Lepturinae</taxon>
        <taxon>Rhagiini</taxon>
        <taxon>Rhamnusium</taxon>
    </lineage>
</organism>
<dbReference type="AlphaFoldDB" id="A0AAV8XPG9"/>
<feature type="compositionally biased region" description="Basic and acidic residues" evidence="1">
    <location>
        <begin position="212"/>
        <end position="231"/>
    </location>
</feature>
<reference evidence="2" key="1">
    <citation type="journal article" date="2023" name="Insect Mol. Biol.">
        <title>Genome sequencing provides insights into the evolution of gene families encoding plant cell wall-degrading enzymes in longhorned beetles.</title>
        <authorList>
            <person name="Shin N.R."/>
            <person name="Okamura Y."/>
            <person name="Kirsch R."/>
            <person name="Pauchet Y."/>
        </authorList>
    </citation>
    <scope>NUCLEOTIDE SEQUENCE</scope>
    <source>
        <strain evidence="2">RBIC_L_NR</strain>
    </source>
</reference>
<feature type="region of interest" description="Disordered" evidence="1">
    <location>
        <begin position="26"/>
        <end position="79"/>
    </location>
</feature>
<sequence>MEIIPSTSGINCGHLLNTTIQSEVYEPSLSSSSISNEPFEGGSSDEYQPSKEDDSDSEQEQNNKINTSPPKKKSRWRKSNPITWEKNIIKKKRSLGEPYESGGKKRPAKMPKEIDCTSCKYKCNQKFDLEYRKLLSANYWKFDYCRQKDFILSCVKGTAPKCRKPRTNSREPKGMSRYYFFKKDEEEIRVCKSFFLKTLCISHGPVDRAFKGRNEHGSFKSPDRRGRKEPANKTPGVDIQEVKNHIESFPVMESHYCRETNQRQYLDPTLSITKMYNLYVQECENNNKNKVSEAIYRKIFCTDYNLAFFKPKKDQCSTCEKYKNKLISEVEYKEHLRRRDEEGSMKTITSYKFIKKSYK</sequence>
<evidence type="ECO:0000256" key="1">
    <source>
        <dbReference type="SAM" id="MobiDB-lite"/>
    </source>
</evidence>
<dbReference type="EMBL" id="JANEYF010002982">
    <property type="protein sequence ID" value="KAJ8940472.1"/>
    <property type="molecule type" value="Genomic_DNA"/>
</dbReference>
<dbReference type="PANTHER" id="PTHR10773">
    <property type="entry name" value="DNA-DIRECTED RNA POLYMERASES I, II, AND III SUBUNIT RPABC2"/>
    <property type="match status" value="1"/>
</dbReference>
<keyword evidence="3" id="KW-1185">Reference proteome</keyword>
<name>A0AAV8XPG9_9CUCU</name>
<feature type="region of interest" description="Disordered" evidence="1">
    <location>
        <begin position="212"/>
        <end position="236"/>
    </location>
</feature>
<accession>A0AAV8XPG9</accession>
<comment type="caution">
    <text evidence="2">The sequence shown here is derived from an EMBL/GenBank/DDBJ whole genome shotgun (WGS) entry which is preliminary data.</text>
</comment>
<proteinExistence type="predicted"/>
<gene>
    <name evidence="2" type="ORF">NQ314_010719</name>
</gene>